<dbReference type="GO" id="GO:0003964">
    <property type="term" value="F:RNA-directed DNA polymerase activity"/>
    <property type="evidence" value="ECO:0007669"/>
    <property type="project" value="UniProtKB-KW"/>
</dbReference>
<evidence type="ECO:0000313" key="8">
    <source>
        <dbReference type="EMBL" id="KAK1346829.1"/>
    </source>
</evidence>
<evidence type="ECO:0000256" key="4">
    <source>
        <dbReference type="ARBA" id="ARBA00022759"/>
    </source>
</evidence>
<dbReference type="GO" id="GO:0004519">
    <property type="term" value="F:endonuclease activity"/>
    <property type="evidence" value="ECO:0007669"/>
    <property type="project" value="UniProtKB-KW"/>
</dbReference>
<evidence type="ECO:0000256" key="1">
    <source>
        <dbReference type="ARBA" id="ARBA00022679"/>
    </source>
</evidence>
<dbReference type="PANTHER" id="PTHR41694">
    <property type="entry name" value="ENDOGENOUS RETROVIRUS GROUP K MEMBER POL PROTEIN"/>
    <property type="match status" value="1"/>
</dbReference>
<dbReference type="AlphaFoldDB" id="A0AA40LX46"/>
<sequence>MLSKVGGSPWEFGPGGNSPGEHWEVGFTEIKPPASGNKYLLVFIDTFSGCVDSAWEGTWAFFNYCQLNPRRQAKPRPGNKLCQKGKSVISLTFISAQVSGSWVEACPTKTETASIVVKKLLQEIIPRFGLPVVIVSDNGTAFVAKYSSSLRHKLETPLCILATKFRICMSRTLKKVKSGPTSRPSPLMGQALQYTQKSTHKLVQDALTVSTEDPVHPFQPGDSVWVKKFTAQGLTPTWKGRYTVILSTPTAVKVDGIQTWLHHSQLLHQEMAWILAASGLTHEIPSLGSTQARRRLDTCRR</sequence>
<organism evidence="8 9">
    <name type="scientific">Cnephaeus nilssonii</name>
    <name type="common">Northern bat</name>
    <name type="synonym">Eptesicus nilssonii</name>
    <dbReference type="NCBI Taxonomy" id="3371016"/>
    <lineage>
        <taxon>Eukaryota</taxon>
        <taxon>Metazoa</taxon>
        <taxon>Chordata</taxon>
        <taxon>Craniata</taxon>
        <taxon>Vertebrata</taxon>
        <taxon>Euteleostomi</taxon>
        <taxon>Mammalia</taxon>
        <taxon>Eutheria</taxon>
        <taxon>Laurasiatheria</taxon>
        <taxon>Chiroptera</taxon>
        <taxon>Yangochiroptera</taxon>
        <taxon>Vespertilionidae</taxon>
        <taxon>Cnephaeus</taxon>
    </lineage>
</organism>
<keyword evidence="5" id="KW-0378">Hydrolase</keyword>
<keyword evidence="4" id="KW-0255">Endonuclease</keyword>
<evidence type="ECO:0000256" key="6">
    <source>
        <dbReference type="ARBA" id="ARBA00022918"/>
    </source>
</evidence>
<evidence type="ECO:0000256" key="3">
    <source>
        <dbReference type="ARBA" id="ARBA00022722"/>
    </source>
</evidence>
<dbReference type="Gene3D" id="2.30.30.850">
    <property type="match status" value="1"/>
</dbReference>
<accession>A0AA40LX46</accession>
<keyword evidence="3" id="KW-0540">Nuclease</keyword>
<dbReference type="Proteomes" id="UP001177744">
    <property type="component" value="Unassembled WGS sequence"/>
</dbReference>
<dbReference type="SUPFAM" id="SSF53098">
    <property type="entry name" value="Ribonuclease H-like"/>
    <property type="match status" value="1"/>
</dbReference>
<keyword evidence="2" id="KW-0548">Nucleotidyltransferase</keyword>
<dbReference type="GO" id="GO:0016787">
    <property type="term" value="F:hydrolase activity"/>
    <property type="evidence" value="ECO:0007669"/>
    <property type="project" value="UniProtKB-KW"/>
</dbReference>
<keyword evidence="9" id="KW-1185">Reference proteome</keyword>
<dbReference type="InterPro" id="IPR036397">
    <property type="entry name" value="RNaseH_sf"/>
</dbReference>
<dbReference type="GO" id="GO:0003676">
    <property type="term" value="F:nucleic acid binding"/>
    <property type="evidence" value="ECO:0007669"/>
    <property type="project" value="InterPro"/>
</dbReference>
<proteinExistence type="predicted"/>
<dbReference type="InterPro" id="IPR040643">
    <property type="entry name" value="MLVIN_C"/>
</dbReference>
<dbReference type="EMBL" id="JAULJE010000001">
    <property type="protein sequence ID" value="KAK1346829.1"/>
    <property type="molecule type" value="Genomic_DNA"/>
</dbReference>
<evidence type="ECO:0000259" key="7">
    <source>
        <dbReference type="Pfam" id="PF18697"/>
    </source>
</evidence>
<reference evidence="8" key="1">
    <citation type="submission" date="2023-06" db="EMBL/GenBank/DDBJ databases">
        <title>Reference genome for the Northern bat (Eptesicus nilssonii), a most northern bat species.</title>
        <authorList>
            <person name="Laine V.N."/>
            <person name="Pulliainen A.T."/>
            <person name="Lilley T.M."/>
        </authorList>
    </citation>
    <scope>NUCLEOTIDE SEQUENCE</scope>
    <source>
        <strain evidence="8">BLF_Eptnil</strain>
        <tissue evidence="8">Kidney</tissue>
    </source>
</reference>
<keyword evidence="6" id="KW-0695">RNA-directed DNA polymerase</keyword>
<gene>
    <name evidence="8" type="ORF">QTO34_000689</name>
</gene>
<evidence type="ECO:0000256" key="2">
    <source>
        <dbReference type="ARBA" id="ARBA00022695"/>
    </source>
</evidence>
<evidence type="ECO:0000256" key="5">
    <source>
        <dbReference type="ARBA" id="ARBA00022801"/>
    </source>
</evidence>
<dbReference type="Pfam" id="PF18697">
    <property type="entry name" value="MLVIN_C"/>
    <property type="match status" value="1"/>
</dbReference>
<dbReference type="Gene3D" id="3.30.420.10">
    <property type="entry name" value="Ribonuclease H-like superfamily/Ribonuclease H"/>
    <property type="match status" value="1"/>
</dbReference>
<dbReference type="InterPro" id="IPR012337">
    <property type="entry name" value="RNaseH-like_sf"/>
</dbReference>
<feature type="domain" description="Murine leukemia virus integrase C-terminal" evidence="7">
    <location>
        <begin position="216"/>
        <end position="264"/>
    </location>
</feature>
<keyword evidence="1" id="KW-0808">Transferase</keyword>
<feature type="non-terminal residue" evidence="8">
    <location>
        <position position="301"/>
    </location>
</feature>
<name>A0AA40LX46_CNENI</name>
<evidence type="ECO:0000313" key="9">
    <source>
        <dbReference type="Proteomes" id="UP001177744"/>
    </source>
</evidence>
<comment type="caution">
    <text evidence="8">The sequence shown here is derived from an EMBL/GenBank/DDBJ whole genome shotgun (WGS) entry which is preliminary data.</text>
</comment>
<protein>
    <recommendedName>
        <fullName evidence="7">Murine leukemia virus integrase C-terminal domain-containing protein</fullName>
    </recommendedName>
</protein>
<dbReference type="PANTHER" id="PTHR41694:SF5">
    <property type="entry name" value="RIBONUCLEASE H"/>
    <property type="match status" value="1"/>
</dbReference>